<comment type="subunit">
    <text evidence="6">Self-interacts. Interacts with FtsZ.</text>
</comment>
<dbReference type="Gene3D" id="3.30.1490.110">
    <property type="match status" value="1"/>
</dbReference>
<feature type="domain" description="SHS2" evidence="8">
    <location>
        <begin position="10"/>
        <end position="196"/>
    </location>
</feature>
<reference evidence="9 10" key="1">
    <citation type="submission" date="2023-09" db="EMBL/GenBank/DDBJ databases">
        <authorList>
            <person name="Rey-Velasco X."/>
        </authorList>
    </citation>
    <scope>NUCLEOTIDE SEQUENCE [LARGE SCALE GENOMIC DNA]</scope>
    <source>
        <strain evidence="9 10">W345</strain>
    </source>
</reference>
<dbReference type="Pfam" id="PF02491">
    <property type="entry name" value="SHS2_FTSA"/>
    <property type="match status" value="1"/>
</dbReference>
<dbReference type="SUPFAM" id="SSF53067">
    <property type="entry name" value="Actin-like ATPase domain"/>
    <property type="match status" value="2"/>
</dbReference>
<evidence type="ECO:0000256" key="6">
    <source>
        <dbReference type="HAMAP-Rule" id="MF_02033"/>
    </source>
</evidence>
<dbReference type="RefSeq" id="WP_311365898.1">
    <property type="nucleotide sequence ID" value="NZ_JAVRIC010000022.1"/>
</dbReference>
<dbReference type="PROSITE" id="PS01036">
    <property type="entry name" value="HSP70_3"/>
    <property type="match status" value="1"/>
</dbReference>
<evidence type="ECO:0000256" key="3">
    <source>
        <dbReference type="ARBA" id="ARBA00022618"/>
    </source>
</evidence>
<accession>A0ABU2WKS2</accession>
<keyword evidence="4 6" id="KW-0472">Membrane</keyword>
<keyword evidence="2 6" id="KW-1003">Cell membrane</keyword>
<proteinExistence type="inferred from homology"/>
<dbReference type="Proteomes" id="UP001254608">
    <property type="component" value="Unassembled WGS sequence"/>
</dbReference>
<dbReference type="SMART" id="SM00842">
    <property type="entry name" value="FtsA"/>
    <property type="match status" value="1"/>
</dbReference>
<dbReference type="NCBIfam" id="TIGR01174">
    <property type="entry name" value="ftsA"/>
    <property type="match status" value="1"/>
</dbReference>
<evidence type="ECO:0000256" key="4">
    <source>
        <dbReference type="ARBA" id="ARBA00023136"/>
    </source>
</evidence>
<dbReference type="EMBL" id="JAVRIC010000022">
    <property type="protein sequence ID" value="MDT0498486.1"/>
    <property type="molecule type" value="Genomic_DNA"/>
</dbReference>
<comment type="similarity">
    <text evidence="1">Belongs to the heat shock protein 70 family.</text>
</comment>
<comment type="caution">
    <text evidence="9">The sequence shown here is derived from an EMBL/GenBank/DDBJ whole genome shotgun (WGS) entry which is preliminary data.</text>
</comment>
<comment type="subcellular location">
    <subcellularLocation>
        <location evidence="6">Cell membrane</location>
        <topology evidence="6">Peripheral membrane protein</topology>
        <orientation evidence="6">Cytoplasmic side</orientation>
    </subcellularLocation>
    <text evidence="6">Localizes to the Z ring in an FtsZ-dependent manner. Targeted to the membrane through a conserved C-terminal amphipathic helix.</text>
</comment>
<evidence type="ECO:0000256" key="7">
    <source>
        <dbReference type="PIRNR" id="PIRNR003101"/>
    </source>
</evidence>
<evidence type="ECO:0000313" key="9">
    <source>
        <dbReference type="EMBL" id="MDT0498486.1"/>
    </source>
</evidence>
<dbReference type="PANTHER" id="PTHR32432">
    <property type="entry name" value="CELL DIVISION PROTEIN FTSA-RELATED"/>
    <property type="match status" value="1"/>
</dbReference>
<dbReference type="NCBIfam" id="NF007009">
    <property type="entry name" value="PRK09472.1"/>
    <property type="match status" value="1"/>
</dbReference>
<evidence type="ECO:0000259" key="8">
    <source>
        <dbReference type="SMART" id="SM00842"/>
    </source>
</evidence>
<dbReference type="InterPro" id="IPR043129">
    <property type="entry name" value="ATPase_NBD"/>
</dbReference>
<protein>
    <recommendedName>
        <fullName evidence="6 7">Cell division protein FtsA</fullName>
    </recommendedName>
</protein>
<evidence type="ECO:0000313" key="10">
    <source>
        <dbReference type="Proteomes" id="UP001254608"/>
    </source>
</evidence>
<gene>
    <name evidence="6 9" type="primary">ftsA</name>
    <name evidence="9" type="ORF">RM530_14130</name>
</gene>
<evidence type="ECO:0000256" key="5">
    <source>
        <dbReference type="ARBA" id="ARBA00023306"/>
    </source>
</evidence>
<dbReference type="PIRSF" id="PIRSF003101">
    <property type="entry name" value="FtsA"/>
    <property type="match status" value="1"/>
</dbReference>
<dbReference type="PANTHER" id="PTHR32432:SF4">
    <property type="entry name" value="CELL DIVISION PROTEIN FTSA"/>
    <property type="match status" value="1"/>
</dbReference>
<dbReference type="InterPro" id="IPR003494">
    <property type="entry name" value="SHS2_FtsA"/>
</dbReference>
<dbReference type="InterPro" id="IPR050696">
    <property type="entry name" value="FtsA/MreB"/>
</dbReference>
<dbReference type="GO" id="GO:0051301">
    <property type="term" value="P:cell division"/>
    <property type="evidence" value="ECO:0007669"/>
    <property type="project" value="UniProtKB-KW"/>
</dbReference>
<evidence type="ECO:0000256" key="2">
    <source>
        <dbReference type="ARBA" id="ARBA00022475"/>
    </source>
</evidence>
<dbReference type="Pfam" id="PF14450">
    <property type="entry name" value="FtsA"/>
    <property type="match status" value="2"/>
</dbReference>
<comment type="function">
    <text evidence="6 7">Cell division protein that is involved in the assembly of the Z ring. May serve as a membrane anchor for the Z ring.</text>
</comment>
<keyword evidence="3 6" id="KW-0132">Cell division</keyword>
<dbReference type="Gene3D" id="3.30.420.40">
    <property type="match status" value="2"/>
</dbReference>
<sequence>MAKRTAKNLLVGLDIGTSKVVAIVGEIGTDGSLEIVGLGSHPSRGLSRGVVVDIEATTQSIRRAIEEAELMAGCRVQSVYAGISGSHVKAFNSQGIVAVRNKEVSEADKERVIDAARAVPIPNDQKVLHVVPQEWSVDGQEGIREPAGMFGVRLEAKVHMVSVSVSAAQNIHKCVESCGLQVDRLILEPLASSYAVLMPDERDLGVCLVDIGHGTSDIAIFKDGSIRHTAVVPIAGEYVTRDIAAMFRTPTQAAGEIKIKHGCALPQMLERDEEIEVPSTGDHPPRRISRQAMSEVIRARYEELFRDFIKRELHRSGFYDLIAGGVVLTGGSSKIPGVVELAEEIFEVPVRLGLPHNVRGLTEVARNPVYATGVGLLLFGRDHLPGDRSELEHGGIKQALDRVMHWFRGNF</sequence>
<name>A0ABU2WKS2_9GAMM</name>
<dbReference type="CDD" id="cd24048">
    <property type="entry name" value="ASKHA_NBD_FtsA"/>
    <property type="match status" value="1"/>
</dbReference>
<dbReference type="InterPro" id="IPR020823">
    <property type="entry name" value="Cell_div_FtsA"/>
</dbReference>
<organism evidence="9 10">
    <name type="scientific">Banduia mediterranea</name>
    <dbReference type="NCBI Taxonomy" id="3075609"/>
    <lineage>
        <taxon>Bacteria</taxon>
        <taxon>Pseudomonadati</taxon>
        <taxon>Pseudomonadota</taxon>
        <taxon>Gammaproteobacteria</taxon>
        <taxon>Nevskiales</taxon>
        <taxon>Algiphilaceae</taxon>
        <taxon>Banduia</taxon>
    </lineage>
</organism>
<evidence type="ECO:0000256" key="1">
    <source>
        <dbReference type="ARBA" id="ARBA00007381"/>
    </source>
</evidence>
<comment type="similarity">
    <text evidence="6 7">Belongs to the FtsA/MreB family.</text>
</comment>
<dbReference type="HAMAP" id="MF_02033">
    <property type="entry name" value="FtsA"/>
    <property type="match status" value="1"/>
</dbReference>
<dbReference type="InterPro" id="IPR018181">
    <property type="entry name" value="Heat_shock_70_CS"/>
</dbReference>
<keyword evidence="5 6" id="KW-0131">Cell cycle</keyword>
<keyword evidence="10" id="KW-1185">Reference proteome</keyword>